<dbReference type="GeneID" id="25407293"/>
<comment type="similarity">
    <text evidence="1 9">Belongs to the class IV-like SAM-binding methyltransferase superfamily. RNA methyltransferase NEP1 family.</text>
</comment>
<evidence type="ECO:0000256" key="7">
    <source>
        <dbReference type="ARBA" id="ARBA00022730"/>
    </source>
</evidence>
<feature type="binding site" evidence="9">
    <location>
        <position position="182"/>
    </location>
    <ligand>
        <name>S-adenosyl-L-methionine</name>
        <dbReference type="ChEBI" id="CHEBI:59789"/>
    </ligand>
</feature>
<comment type="function">
    <text evidence="9">Methyltransferase involved in ribosomal biogenesis. Specifically catalyzes the N1-methylation of the pseudouridine corresponding to position 914 in M.jannaschii 16S rRNA.</text>
</comment>
<dbReference type="SUPFAM" id="SSF75217">
    <property type="entry name" value="alpha/beta knot"/>
    <property type="match status" value="1"/>
</dbReference>
<dbReference type="Proteomes" id="UP000266720">
    <property type="component" value="Chromosome"/>
</dbReference>
<dbReference type="GO" id="GO:0070037">
    <property type="term" value="F:rRNA (pseudouridine) methyltransferase activity"/>
    <property type="evidence" value="ECO:0007669"/>
    <property type="project" value="UniProtKB-UniRule"/>
</dbReference>
<dbReference type="InterPro" id="IPR005304">
    <property type="entry name" value="Rbsml_bgen_MeTrfase_EMG1/NEP1"/>
</dbReference>
<dbReference type="Pfam" id="PF03587">
    <property type="entry name" value="EMG1"/>
    <property type="match status" value="1"/>
</dbReference>
<proteinExistence type="inferred from homology"/>
<evidence type="ECO:0000256" key="2">
    <source>
        <dbReference type="ARBA" id="ARBA00022517"/>
    </source>
</evidence>
<evidence type="ECO:0000256" key="3">
    <source>
        <dbReference type="ARBA" id="ARBA00022552"/>
    </source>
</evidence>
<comment type="subunit">
    <text evidence="9">Homodimer.</text>
</comment>
<name>A0A3G1AA83_9CREN</name>
<dbReference type="CDD" id="cd18088">
    <property type="entry name" value="Nep1-like"/>
    <property type="match status" value="1"/>
</dbReference>
<keyword evidence="8 9" id="KW-0694">RNA-binding</keyword>
<keyword evidence="5 9" id="KW-0808">Transferase</keyword>
<accession>A0A3G1AA83</accession>
<feature type="binding site" evidence="9">
    <location>
        <position position="187"/>
    </location>
    <ligand>
        <name>S-adenosyl-L-methionine</name>
        <dbReference type="ChEBI" id="CHEBI:59789"/>
    </ligand>
</feature>
<dbReference type="InterPro" id="IPR029026">
    <property type="entry name" value="tRNA_m1G_MTases_N"/>
</dbReference>
<evidence type="ECO:0000256" key="9">
    <source>
        <dbReference type="HAMAP-Rule" id="MF_00554"/>
    </source>
</evidence>
<dbReference type="AlphaFoldDB" id="A0A3G1AA83"/>
<feature type="site" description="Stabilizes Arg-xx" evidence="9">
    <location>
        <position position="64"/>
    </location>
</feature>
<comment type="caution">
    <text evidence="9">Lacks conserved residue(s) required for the propagation of feature annotation.</text>
</comment>
<reference evidence="11" key="1">
    <citation type="book" date="2010" name="EXTREMOPHILES" publisher="0:0-0">
        <title>Complete genome sequences of ten hyperthermophilic archaea reveal their metabolic capabilities and possible ecological roles.</title>
        <editorList>
            <person name="?"/>
        </editorList>
        <authorList>
            <person name="Ravin N.V."/>
            <person name="Mardanov A.V."/>
            <person name="Bonch-Osmolovskaya E.A."/>
            <person name="Skryabin K.G."/>
        </authorList>
    </citation>
    <scope>NUCLEOTIDE SEQUENCE [LARGE SCALE GENOMIC DNA]</scope>
    <source>
        <strain evidence="11">1505</strain>
    </source>
</reference>
<feature type="site" description="Interaction with substrate rRNA" evidence="9">
    <location>
        <position position="62"/>
    </location>
</feature>
<dbReference type="HAMAP" id="MF_00554">
    <property type="entry name" value="NEP1"/>
    <property type="match status" value="1"/>
</dbReference>
<dbReference type="GO" id="GO:0019843">
    <property type="term" value="F:rRNA binding"/>
    <property type="evidence" value="ECO:0007669"/>
    <property type="project" value="UniProtKB-UniRule"/>
</dbReference>
<organism evidence="10 11">
    <name type="scientific">Thermofilum adornatum 1505</name>
    <dbReference type="NCBI Taxonomy" id="697581"/>
    <lineage>
        <taxon>Archaea</taxon>
        <taxon>Thermoproteota</taxon>
        <taxon>Thermoprotei</taxon>
        <taxon>Thermofilales</taxon>
        <taxon>Thermofilaceae</taxon>
        <taxon>Thermofilum</taxon>
    </lineage>
</organism>
<evidence type="ECO:0000256" key="6">
    <source>
        <dbReference type="ARBA" id="ARBA00022691"/>
    </source>
</evidence>
<keyword evidence="6 9" id="KW-0949">S-adenosyl-L-methionine</keyword>
<dbReference type="PANTHER" id="PTHR12636">
    <property type="entry name" value="NEP1/MRA1"/>
    <property type="match status" value="1"/>
</dbReference>
<dbReference type="GO" id="GO:0070475">
    <property type="term" value="P:rRNA base methylation"/>
    <property type="evidence" value="ECO:0007669"/>
    <property type="project" value="InterPro"/>
</dbReference>
<keyword evidence="2 9" id="KW-0690">Ribosome biogenesis</keyword>
<protein>
    <recommendedName>
        <fullName evidence="9">Ribosomal RNA small subunit methyltransferase Nep1</fullName>
        <ecNumber evidence="9">2.1.1.-</ecNumber>
    </recommendedName>
    <alternativeName>
        <fullName evidence="9">16S rRNA (pseudouridine-N1-)-methyltransferase Nep1</fullName>
    </alternativeName>
</protein>
<evidence type="ECO:0000256" key="4">
    <source>
        <dbReference type="ARBA" id="ARBA00022603"/>
    </source>
</evidence>
<comment type="catalytic activity">
    <reaction evidence="9">
        <text>a pseudouridine in rRNA + S-adenosyl-L-methionine = an N(1)-methylpseudouridine in rRNA + S-adenosyl-L-homocysteine + H(+)</text>
        <dbReference type="Rhea" id="RHEA:46696"/>
        <dbReference type="Rhea" id="RHEA-COMP:11634"/>
        <dbReference type="Rhea" id="RHEA-COMP:13933"/>
        <dbReference type="ChEBI" id="CHEBI:15378"/>
        <dbReference type="ChEBI" id="CHEBI:57856"/>
        <dbReference type="ChEBI" id="CHEBI:59789"/>
        <dbReference type="ChEBI" id="CHEBI:65314"/>
        <dbReference type="ChEBI" id="CHEBI:74890"/>
    </reaction>
</comment>
<dbReference type="RefSeq" id="WP_052887260.1">
    <property type="nucleotide sequence ID" value="NZ_CP007493.1"/>
</dbReference>
<evidence type="ECO:0000313" key="11">
    <source>
        <dbReference type="Proteomes" id="UP000266720"/>
    </source>
</evidence>
<feature type="site" description="Interaction with substrate rRNA" evidence="9">
    <location>
        <position position="106"/>
    </location>
</feature>
<sequence>MDRLLLILADAGLELVPPEISRHPAVVNNAKRRGKKPKEVLLDVSLHYTAMKALKDRWKRGRPDIVHVSLLIAQDSLLNKLGRLETYIHTYQGKVIEISPEMVVPRNYIRFVGLAEQLLLVGRVPPDTEKPLAYIHGKPLRDLIKEKGVSKTFRLDDKAVAVKPRSLAKMIVEEEHPALIIGAFQHGDFSEEVESVEAEVYSIFDEPLPVWSVLSHVLALVTDELGVP</sequence>
<dbReference type="KEGG" id="tcb:TCARB_1881"/>
<dbReference type="EMBL" id="CP007493">
    <property type="protein sequence ID" value="AJB42917.1"/>
    <property type="molecule type" value="Genomic_DNA"/>
</dbReference>
<evidence type="ECO:0000256" key="8">
    <source>
        <dbReference type="ARBA" id="ARBA00022884"/>
    </source>
</evidence>
<dbReference type="InterPro" id="IPR029028">
    <property type="entry name" value="Alpha/beta_knot_MTases"/>
</dbReference>
<feature type="site" description="Interaction with substrate rRNA" evidence="9">
    <location>
        <position position="110"/>
    </location>
</feature>
<keyword evidence="7 9" id="KW-0699">rRNA-binding</keyword>
<dbReference type="STRING" id="697581.TCARB_1881"/>
<evidence type="ECO:0000313" key="10">
    <source>
        <dbReference type="EMBL" id="AJB42917.1"/>
    </source>
</evidence>
<dbReference type="InterPro" id="IPR023503">
    <property type="entry name" value="Ribosome_NEP1_arc"/>
</dbReference>
<dbReference type="EC" id="2.1.1.-" evidence="9"/>
<evidence type="ECO:0000256" key="5">
    <source>
        <dbReference type="ARBA" id="ARBA00022679"/>
    </source>
</evidence>
<keyword evidence="3 9" id="KW-0698">rRNA processing</keyword>
<keyword evidence="4 9" id="KW-0489">Methyltransferase</keyword>
<gene>
    <name evidence="9" type="primary">nep1</name>
    <name evidence="10" type="ORF">TCARB_1881</name>
</gene>
<evidence type="ECO:0000256" key="1">
    <source>
        <dbReference type="ARBA" id="ARBA00008115"/>
    </source>
</evidence>
<dbReference type="Gene3D" id="3.40.1280.10">
    <property type="match status" value="1"/>
</dbReference>
<dbReference type="PANTHER" id="PTHR12636:SF5">
    <property type="entry name" value="RIBOSOMAL RNA SMALL SUBUNIT METHYLTRANSFERASE NEP1"/>
    <property type="match status" value="1"/>
</dbReference>
<feature type="binding site" evidence="9">
    <location>
        <begin position="203"/>
        <end position="208"/>
    </location>
    <ligand>
        <name>S-adenosyl-L-methionine</name>
        <dbReference type="ChEBI" id="CHEBI:59789"/>
    </ligand>
</feature>